<proteinExistence type="predicted"/>
<dbReference type="RefSeq" id="WP_104057841.1">
    <property type="nucleotide sequence ID" value="NZ_PREZ01000003.1"/>
</dbReference>
<sequence>MEAFNEFLGSIDHHEHRERTKEVMGWVVENFPSLCPELKWNQPMFTDHGTYIIGFSVSKKHLAIAPERAGIIKFADEIKEAGYDHTKQLIRIPWESTINFSLLKKMIEFNMADKADCSTFWR</sequence>
<name>A0A2S5GDH6_9BACL</name>
<accession>A0A2S5GDH6</accession>
<dbReference type="Proteomes" id="UP000239047">
    <property type="component" value="Unassembled WGS sequence"/>
</dbReference>
<dbReference type="EMBL" id="PREZ01000003">
    <property type="protein sequence ID" value="PPA71092.1"/>
    <property type="molecule type" value="Genomic_DNA"/>
</dbReference>
<organism evidence="2 3">
    <name type="scientific">Jeotgalibacillus proteolyticus</name>
    <dbReference type="NCBI Taxonomy" id="2082395"/>
    <lineage>
        <taxon>Bacteria</taxon>
        <taxon>Bacillati</taxon>
        <taxon>Bacillota</taxon>
        <taxon>Bacilli</taxon>
        <taxon>Bacillales</taxon>
        <taxon>Caryophanaceae</taxon>
        <taxon>Jeotgalibacillus</taxon>
    </lineage>
</organism>
<dbReference type="SUPFAM" id="SSF159888">
    <property type="entry name" value="YdhG-like"/>
    <property type="match status" value="1"/>
</dbReference>
<keyword evidence="3" id="KW-1185">Reference proteome</keyword>
<dbReference type="OrthoDB" id="384795at2"/>
<feature type="domain" description="YdhG-like" evidence="1">
    <location>
        <begin position="16"/>
        <end position="111"/>
    </location>
</feature>
<evidence type="ECO:0000259" key="1">
    <source>
        <dbReference type="Pfam" id="PF08818"/>
    </source>
</evidence>
<dbReference type="AlphaFoldDB" id="A0A2S5GDH6"/>
<reference evidence="2 3" key="1">
    <citation type="submission" date="2018-02" db="EMBL/GenBank/DDBJ databases">
        <title>Jeotgalibacillus proteolyticum sp. nov. a protease producing bacterium isolated from ocean sediments of Laizhou Bay.</title>
        <authorList>
            <person name="Li Y."/>
        </authorList>
    </citation>
    <scope>NUCLEOTIDE SEQUENCE [LARGE SCALE GENOMIC DNA]</scope>
    <source>
        <strain evidence="2 3">22-7</strain>
    </source>
</reference>
<dbReference type="Pfam" id="PF08818">
    <property type="entry name" value="DUF1801"/>
    <property type="match status" value="1"/>
</dbReference>
<protein>
    <submittedName>
        <fullName evidence="2">Iron chaperone</fullName>
    </submittedName>
</protein>
<comment type="caution">
    <text evidence="2">The sequence shown here is derived from an EMBL/GenBank/DDBJ whole genome shotgun (WGS) entry which is preliminary data.</text>
</comment>
<evidence type="ECO:0000313" key="3">
    <source>
        <dbReference type="Proteomes" id="UP000239047"/>
    </source>
</evidence>
<evidence type="ECO:0000313" key="2">
    <source>
        <dbReference type="EMBL" id="PPA71092.1"/>
    </source>
</evidence>
<dbReference type="Gene3D" id="3.90.1150.200">
    <property type="match status" value="1"/>
</dbReference>
<dbReference type="InterPro" id="IPR014922">
    <property type="entry name" value="YdhG-like"/>
</dbReference>
<gene>
    <name evidence="2" type="ORF">C4B60_09975</name>
</gene>